<evidence type="ECO:0000313" key="2">
    <source>
        <dbReference type="EMBL" id="KAK8897286.1"/>
    </source>
</evidence>
<dbReference type="EMBL" id="JAPFFF010000002">
    <property type="protein sequence ID" value="KAK8897286.1"/>
    <property type="molecule type" value="Genomic_DNA"/>
</dbReference>
<evidence type="ECO:0000256" key="1">
    <source>
        <dbReference type="SAM" id="MobiDB-lite"/>
    </source>
</evidence>
<dbReference type="Proteomes" id="UP001470230">
    <property type="component" value="Unassembled WGS sequence"/>
</dbReference>
<sequence length="145" mass="15845">MNSQNDTHVLSTEQIDLISHKLENISFETQLNGEFLPSSCPIQINIQNSNVDNQSQQKNIAKATQNKSIINQQQNISTNASSKVSSSQKIAKNTNPKSVSQNSVSGMSPKTQDSKPLQEASSTKKTNDSQDPSKGLNDWLDSLLS</sequence>
<reference evidence="2 3" key="1">
    <citation type="submission" date="2024-04" db="EMBL/GenBank/DDBJ databases">
        <title>Tritrichomonas musculus Genome.</title>
        <authorList>
            <person name="Alves-Ferreira E."/>
            <person name="Grigg M."/>
            <person name="Lorenzi H."/>
            <person name="Galac M."/>
        </authorList>
    </citation>
    <scope>NUCLEOTIDE SEQUENCE [LARGE SCALE GENOMIC DNA]</scope>
    <source>
        <strain evidence="2 3">EAF2021</strain>
    </source>
</reference>
<keyword evidence="3" id="KW-1185">Reference proteome</keyword>
<evidence type="ECO:0000313" key="3">
    <source>
        <dbReference type="Proteomes" id="UP001470230"/>
    </source>
</evidence>
<protein>
    <submittedName>
        <fullName evidence="2">Uncharacterized protein</fullName>
    </submittedName>
</protein>
<name>A0ABR2L2R4_9EUKA</name>
<accession>A0ABR2L2R4</accession>
<comment type="caution">
    <text evidence="2">The sequence shown here is derived from an EMBL/GenBank/DDBJ whole genome shotgun (WGS) entry which is preliminary data.</text>
</comment>
<organism evidence="2 3">
    <name type="scientific">Tritrichomonas musculus</name>
    <dbReference type="NCBI Taxonomy" id="1915356"/>
    <lineage>
        <taxon>Eukaryota</taxon>
        <taxon>Metamonada</taxon>
        <taxon>Parabasalia</taxon>
        <taxon>Tritrichomonadida</taxon>
        <taxon>Tritrichomonadidae</taxon>
        <taxon>Tritrichomonas</taxon>
    </lineage>
</organism>
<proteinExistence type="predicted"/>
<feature type="compositionally biased region" description="Low complexity" evidence="1">
    <location>
        <begin position="71"/>
        <end position="82"/>
    </location>
</feature>
<feature type="compositionally biased region" description="Polar residues" evidence="1">
    <location>
        <begin position="83"/>
        <end position="132"/>
    </location>
</feature>
<gene>
    <name evidence="2" type="ORF">M9Y10_015226</name>
</gene>
<feature type="region of interest" description="Disordered" evidence="1">
    <location>
        <begin position="71"/>
        <end position="145"/>
    </location>
</feature>